<name>A0A6C0FFH2_9ZZZZ</name>
<evidence type="ECO:0008006" key="2">
    <source>
        <dbReference type="Google" id="ProtNLM"/>
    </source>
</evidence>
<dbReference type="EMBL" id="MN738821">
    <property type="protein sequence ID" value="QHT37835.1"/>
    <property type="molecule type" value="Genomic_DNA"/>
</dbReference>
<dbReference type="Pfam" id="PF13489">
    <property type="entry name" value="Methyltransf_23"/>
    <property type="match status" value="1"/>
</dbReference>
<organism evidence="1">
    <name type="scientific">viral metagenome</name>
    <dbReference type="NCBI Taxonomy" id="1070528"/>
    <lineage>
        <taxon>unclassified sequences</taxon>
        <taxon>metagenomes</taxon>
        <taxon>organismal metagenomes</taxon>
    </lineage>
</organism>
<accession>A0A6C0FFH2</accession>
<dbReference type="SUPFAM" id="SSF53335">
    <property type="entry name" value="S-adenosyl-L-methionine-dependent methyltransferases"/>
    <property type="match status" value="1"/>
</dbReference>
<dbReference type="InterPro" id="IPR029063">
    <property type="entry name" value="SAM-dependent_MTases_sf"/>
</dbReference>
<protein>
    <recommendedName>
        <fullName evidence="2">Methyltransferase</fullName>
    </recommendedName>
</protein>
<dbReference type="AlphaFoldDB" id="A0A6C0FFH2"/>
<reference evidence="1" key="1">
    <citation type="journal article" date="2020" name="Nature">
        <title>Giant virus diversity and host interactions through global metagenomics.</title>
        <authorList>
            <person name="Schulz F."/>
            <person name="Roux S."/>
            <person name="Paez-Espino D."/>
            <person name="Jungbluth S."/>
            <person name="Walsh D.A."/>
            <person name="Denef V.J."/>
            <person name="McMahon K.D."/>
            <person name="Konstantinidis K.T."/>
            <person name="Eloe-Fadrosh E.A."/>
            <person name="Kyrpides N.C."/>
            <person name="Woyke T."/>
        </authorList>
    </citation>
    <scope>NUCLEOTIDE SEQUENCE</scope>
    <source>
        <strain evidence="1">GVMAG-S-ERX556049-19</strain>
    </source>
</reference>
<evidence type="ECO:0000313" key="1">
    <source>
        <dbReference type="EMBL" id="QHT37835.1"/>
    </source>
</evidence>
<proteinExistence type="predicted"/>
<sequence>MDASNTLDKYCKPINYKIRPNNTHFDDSKCHNDKWQKEVYVYASEIMEKKGFNKIIDIGCGSGYKLIKYLGKYETIGYETEPCISFLRKTYPNNKWINSGEPSTSFNNEGDKQSDLIMSSDVIEHIADPDELINYMKSFSCDYFLISTPCLEMFVNHHGWARYGIEQKLELLDGPPNNTAHVREWTFDEFKMYLSKHFKILESYLGKKQIYCQWHLCTRK</sequence>
<dbReference type="Gene3D" id="3.40.50.150">
    <property type="entry name" value="Vaccinia Virus protein VP39"/>
    <property type="match status" value="1"/>
</dbReference>